<dbReference type="NCBIfam" id="TIGR00199">
    <property type="entry name" value="PncC_domain"/>
    <property type="match status" value="1"/>
</dbReference>
<organism evidence="2 3">
    <name type="scientific">Reyranella humidisoli</name>
    <dbReference type="NCBI Taxonomy" id="2849149"/>
    <lineage>
        <taxon>Bacteria</taxon>
        <taxon>Pseudomonadati</taxon>
        <taxon>Pseudomonadota</taxon>
        <taxon>Alphaproteobacteria</taxon>
        <taxon>Hyphomicrobiales</taxon>
        <taxon>Reyranellaceae</taxon>
        <taxon>Reyranella</taxon>
    </lineage>
</organism>
<evidence type="ECO:0000313" key="2">
    <source>
        <dbReference type="EMBL" id="MBU8872286.1"/>
    </source>
</evidence>
<keyword evidence="3" id="KW-1185">Reference proteome</keyword>
<protein>
    <submittedName>
        <fullName evidence="2">CinA family protein</fullName>
    </submittedName>
</protein>
<feature type="domain" description="CinA C-terminal" evidence="1">
    <location>
        <begin position="7"/>
        <end position="158"/>
    </location>
</feature>
<dbReference type="EMBL" id="JAHOPB010000001">
    <property type="protein sequence ID" value="MBU8872286.1"/>
    <property type="molecule type" value="Genomic_DNA"/>
</dbReference>
<sequence length="160" mass="16461">MDSLLPLAQRVGEKLKARKETVGISESSAGGLVSAALLAVPGASAYFMGGAVVYTRPAGDAFLAVPREKRAGVRSSSEPWALLAAEHVRGRLKTTWGLAETGASGPTGNSYGDPAGHTCVAVVGAHGSIARTLRTGSDDRVANMRAFAAEALKLLDEQLS</sequence>
<dbReference type="InterPro" id="IPR008136">
    <property type="entry name" value="CinA_C"/>
</dbReference>
<gene>
    <name evidence="2" type="ORF">KQ910_00850</name>
</gene>
<reference evidence="2 3" key="1">
    <citation type="submission" date="2021-06" db="EMBL/GenBank/DDBJ databases">
        <authorList>
            <person name="Lee D.H."/>
        </authorList>
    </citation>
    <scope>NUCLEOTIDE SEQUENCE [LARGE SCALE GENOMIC DNA]</scope>
    <source>
        <strain evidence="2 3">MMS21-HV4-11</strain>
    </source>
</reference>
<evidence type="ECO:0000313" key="3">
    <source>
        <dbReference type="Proteomes" id="UP000727907"/>
    </source>
</evidence>
<dbReference type="Pfam" id="PF02464">
    <property type="entry name" value="CinA"/>
    <property type="match status" value="1"/>
</dbReference>
<dbReference type="RefSeq" id="WP_216956083.1">
    <property type="nucleotide sequence ID" value="NZ_JAHOPB010000001.1"/>
</dbReference>
<proteinExistence type="predicted"/>
<accession>A0ABS6ID79</accession>
<evidence type="ECO:0000259" key="1">
    <source>
        <dbReference type="Pfam" id="PF02464"/>
    </source>
</evidence>
<dbReference type="Proteomes" id="UP000727907">
    <property type="component" value="Unassembled WGS sequence"/>
</dbReference>
<comment type="caution">
    <text evidence="2">The sequence shown here is derived from an EMBL/GenBank/DDBJ whole genome shotgun (WGS) entry which is preliminary data.</text>
</comment>
<name>A0ABS6ID79_9HYPH</name>